<sequence length="265" mass="28449" precursor="true">MTNNTCFTRFHLCSALAVLACVVGSPNLASAESADAAPSDSPTVAIINDEGPVGLEKPSDPITMCGDVKLGENKSKLVAEPGQGVVAALKKLPYDQTKPLLSKQKFGDCKVELEFVIAGGSNSGVKLQSRYEIQLYDSHGKENPGGADCGGVYPHWSYHTGKPGFQYTDKGSPPAVNAALPAGEWQKLEITFRAPRFDESGKKTENARFELVMLNGKEVQRDFELESPTGTIDNPLKEVAEAPLFLQVDHGAVAFRNVTVTPLEK</sequence>
<proteinExistence type="predicted"/>
<feature type="chain" id="PRO_5022021602" description="3-keto-alpha-glucoside-1,2-lyase/3-keto-2-hydroxy-glucal hydratase domain-containing protein" evidence="1">
    <location>
        <begin position="32"/>
        <end position="265"/>
    </location>
</feature>
<dbReference type="Pfam" id="PF06439">
    <property type="entry name" value="3keto-disac_hyd"/>
    <property type="match status" value="1"/>
</dbReference>
<dbReference type="KEGG" id="amuc:Pan181_33620"/>
<evidence type="ECO:0000313" key="4">
    <source>
        <dbReference type="Proteomes" id="UP000315750"/>
    </source>
</evidence>
<feature type="domain" description="3-keto-alpha-glucoside-1,2-lyase/3-keto-2-hydroxy-glucal hydratase" evidence="2">
    <location>
        <begin position="91"/>
        <end position="260"/>
    </location>
</feature>
<gene>
    <name evidence="3" type="ORF">Pan181_33620</name>
</gene>
<name>A0A518AR02_9BACT</name>
<reference evidence="3 4" key="1">
    <citation type="submission" date="2019-02" db="EMBL/GenBank/DDBJ databases">
        <title>Deep-cultivation of Planctomycetes and their phenomic and genomic characterization uncovers novel biology.</title>
        <authorList>
            <person name="Wiegand S."/>
            <person name="Jogler M."/>
            <person name="Boedeker C."/>
            <person name="Pinto D."/>
            <person name="Vollmers J."/>
            <person name="Rivas-Marin E."/>
            <person name="Kohn T."/>
            <person name="Peeters S.H."/>
            <person name="Heuer A."/>
            <person name="Rast P."/>
            <person name="Oberbeckmann S."/>
            <person name="Bunk B."/>
            <person name="Jeske O."/>
            <person name="Meyerdierks A."/>
            <person name="Storesund J.E."/>
            <person name="Kallscheuer N."/>
            <person name="Luecker S."/>
            <person name="Lage O.M."/>
            <person name="Pohl T."/>
            <person name="Merkel B.J."/>
            <person name="Hornburger P."/>
            <person name="Mueller R.-W."/>
            <person name="Bruemmer F."/>
            <person name="Labrenz M."/>
            <person name="Spormann A.M."/>
            <person name="Op den Camp H."/>
            <person name="Overmann J."/>
            <person name="Amann R."/>
            <person name="Jetten M.S.M."/>
            <person name="Mascher T."/>
            <person name="Medema M.H."/>
            <person name="Devos D.P."/>
            <person name="Kaster A.-K."/>
            <person name="Ovreas L."/>
            <person name="Rohde M."/>
            <person name="Galperin M.Y."/>
            <person name="Jogler C."/>
        </authorList>
    </citation>
    <scope>NUCLEOTIDE SEQUENCE [LARGE SCALE GENOMIC DNA]</scope>
    <source>
        <strain evidence="3 4">Pan181</strain>
    </source>
</reference>
<accession>A0A518AR02</accession>
<dbReference type="Gene3D" id="2.60.120.560">
    <property type="entry name" value="Exo-inulinase, domain 1"/>
    <property type="match status" value="1"/>
</dbReference>
<dbReference type="InterPro" id="IPR010496">
    <property type="entry name" value="AL/BT2_dom"/>
</dbReference>
<keyword evidence="4" id="KW-1185">Reference proteome</keyword>
<dbReference type="GO" id="GO:0016787">
    <property type="term" value="F:hydrolase activity"/>
    <property type="evidence" value="ECO:0007669"/>
    <property type="project" value="InterPro"/>
</dbReference>
<dbReference type="EMBL" id="CP036278">
    <property type="protein sequence ID" value="QDU57148.1"/>
    <property type="molecule type" value="Genomic_DNA"/>
</dbReference>
<keyword evidence="1" id="KW-0732">Signal</keyword>
<evidence type="ECO:0000259" key="2">
    <source>
        <dbReference type="Pfam" id="PF06439"/>
    </source>
</evidence>
<dbReference type="RefSeq" id="WP_145248119.1">
    <property type="nucleotide sequence ID" value="NZ_CP036278.1"/>
</dbReference>
<evidence type="ECO:0000256" key="1">
    <source>
        <dbReference type="SAM" id="SignalP"/>
    </source>
</evidence>
<dbReference type="Proteomes" id="UP000315750">
    <property type="component" value="Chromosome"/>
</dbReference>
<organism evidence="3 4">
    <name type="scientific">Aeoliella mucimassa</name>
    <dbReference type="NCBI Taxonomy" id="2527972"/>
    <lineage>
        <taxon>Bacteria</taxon>
        <taxon>Pseudomonadati</taxon>
        <taxon>Planctomycetota</taxon>
        <taxon>Planctomycetia</taxon>
        <taxon>Pirellulales</taxon>
        <taxon>Lacipirellulaceae</taxon>
        <taxon>Aeoliella</taxon>
    </lineage>
</organism>
<dbReference type="OrthoDB" id="291497at2"/>
<feature type="signal peptide" evidence="1">
    <location>
        <begin position="1"/>
        <end position="31"/>
    </location>
</feature>
<evidence type="ECO:0000313" key="3">
    <source>
        <dbReference type="EMBL" id="QDU57148.1"/>
    </source>
</evidence>
<dbReference type="AlphaFoldDB" id="A0A518AR02"/>
<protein>
    <recommendedName>
        <fullName evidence="2">3-keto-alpha-glucoside-1,2-lyase/3-keto-2-hydroxy-glucal hydratase domain-containing protein</fullName>
    </recommendedName>
</protein>